<organism evidence="2 3">
    <name type="scientific">Methylocella tundrae</name>
    <dbReference type="NCBI Taxonomy" id="227605"/>
    <lineage>
        <taxon>Bacteria</taxon>
        <taxon>Pseudomonadati</taxon>
        <taxon>Pseudomonadota</taxon>
        <taxon>Alphaproteobacteria</taxon>
        <taxon>Hyphomicrobiales</taxon>
        <taxon>Beijerinckiaceae</taxon>
        <taxon>Methylocella</taxon>
    </lineage>
</organism>
<reference evidence="2 3" key="1">
    <citation type="submission" date="2019-03" db="EMBL/GenBank/DDBJ databases">
        <authorList>
            <person name="Kox A.R. M."/>
        </authorList>
    </citation>
    <scope>NUCLEOTIDE SEQUENCE [LARGE SCALE GENOMIC DNA]</scope>
    <source>
        <strain evidence="2">MTUNDRAET4 annotated genome</strain>
    </source>
</reference>
<dbReference type="KEGG" id="mtun:MTUNDRAET4_0447"/>
<evidence type="ECO:0000313" key="3">
    <source>
        <dbReference type="Proteomes" id="UP000294360"/>
    </source>
</evidence>
<dbReference type="AlphaFoldDB" id="A0A4U8YWJ0"/>
<dbReference type="RefSeq" id="WP_166795841.1">
    <property type="nucleotide sequence ID" value="NZ_CP139089.1"/>
</dbReference>
<feature type="region of interest" description="Disordered" evidence="1">
    <location>
        <begin position="1"/>
        <end position="56"/>
    </location>
</feature>
<dbReference type="Proteomes" id="UP000294360">
    <property type="component" value="Chromosome"/>
</dbReference>
<sequence length="56" mass="6220">MGSRSERGASHSVQHAHLEAKQNAPHARLCKQDDGDATVTNRKTPDPFHHRVHQNG</sequence>
<gene>
    <name evidence="2" type="ORF">MTUNDRAET4_0447</name>
</gene>
<proteinExistence type="predicted"/>
<evidence type="ECO:0000313" key="2">
    <source>
        <dbReference type="EMBL" id="VFU07340.1"/>
    </source>
</evidence>
<accession>A0A4U8YWJ0</accession>
<dbReference type="EMBL" id="LR536450">
    <property type="protein sequence ID" value="VFU07340.1"/>
    <property type="molecule type" value="Genomic_DNA"/>
</dbReference>
<name>A0A4U8YWJ0_METTU</name>
<evidence type="ECO:0000256" key="1">
    <source>
        <dbReference type="SAM" id="MobiDB-lite"/>
    </source>
</evidence>
<protein>
    <submittedName>
        <fullName evidence="2">Uncharacterized protein</fullName>
    </submittedName>
</protein>